<evidence type="ECO:0000313" key="2">
    <source>
        <dbReference type="Proteomes" id="UP001152795"/>
    </source>
</evidence>
<gene>
    <name evidence="1" type="ORF">PACLA_8A088503</name>
</gene>
<sequence length="166" mass="19153">LRDQHNRDVDQVKESYEIKLRENVQVLKTATSQSELLKNKVIEAERINRQIKEEKNKDGPSAIEATEMQAKLQASLREKDRIIDELKSAVDVRETRIKLLSKTDDADTTEQVKGLKQKIEERDHQIQDLNEKLRKSEASIKDLRGSLYESDRKFHLASQEGVSTGQ</sequence>
<keyword evidence="2" id="KW-1185">Reference proteome</keyword>
<protein>
    <submittedName>
        <fullName evidence="1">Uncharacterized protein</fullName>
    </submittedName>
</protein>
<feature type="non-terminal residue" evidence="1">
    <location>
        <position position="166"/>
    </location>
</feature>
<dbReference type="Proteomes" id="UP001152795">
    <property type="component" value="Unassembled WGS sequence"/>
</dbReference>
<dbReference type="AlphaFoldDB" id="A0A6S7JMM8"/>
<evidence type="ECO:0000313" key="1">
    <source>
        <dbReference type="EMBL" id="CAB4032151.1"/>
    </source>
</evidence>
<reference evidence="1" key="1">
    <citation type="submission" date="2020-04" db="EMBL/GenBank/DDBJ databases">
        <authorList>
            <person name="Alioto T."/>
            <person name="Alioto T."/>
            <person name="Gomez Garrido J."/>
        </authorList>
    </citation>
    <scope>NUCLEOTIDE SEQUENCE</scope>
    <source>
        <strain evidence="1">A484AB</strain>
    </source>
</reference>
<name>A0A6S7JMM8_PARCT</name>
<feature type="non-terminal residue" evidence="1">
    <location>
        <position position="1"/>
    </location>
</feature>
<dbReference type="EMBL" id="CACRXK020018167">
    <property type="protein sequence ID" value="CAB4032151.1"/>
    <property type="molecule type" value="Genomic_DNA"/>
</dbReference>
<accession>A0A6S7JMM8</accession>
<comment type="caution">
    <text evidence="1">The sequence shown here is derived from an EMBL/GenBank/DDBJ whole genome shotgun (WGS) entry which is preliminary data.</text>
</comment>
<organism evidence="1 2">
    <name type="scientific">Paramuricea clavata</name>
    <name type="common">Red gorgonian</name>
    <name type="synonym">Violescent sea-whip</name>
    <dbReference type="NCBI Taxonomy" id="317549"/>
    <lineage>
        <taxon>Eukaryota</taxon>
        <taxon>Metazoa</taxon>
        <taxon>Cnidaria</taxon>
        <taxon>Anthozoa</taxon>
        <taxon>Octocorallia</taxon>
        <taxon>Malacalcyonacea</taxon>
        <taxon>Plexauridae</taxon>
        <taxon>Paramuricea</taxon>
    </lineage>
</organism>
<dbReference type="Gene3D" id="1.20.5.730">
    <property type="entry name" value="Single helix bin"/>
    <property type="match status" value="1"/>
</dbReference>
<proteinExistence type="predicted"/>